<dbReference type="EMBL" id="VDUX01000003">
    <property type="protein sequence ID" value="TXL61159.1"/>
    <property type="molecule type" value="Genomic_DNA"/>
</dbReference>
<dbReference type="AlphaFoldDB" id="A0A5C8NH79"/>
<evidence type="ECO:0000313" key="2">
    <source>
        <dbReference type="EMBL" id="TXL61159.1"/>
    </source>
</evidence>
<organism evidence="2 3">
    <name type="scientific">Aeromicrobium terrae</name>
    <dbReference type="NCBI Taxonomy" id="2498846"/>
    <lineage>
        <taxon>Bacteria</taxon>
        <taxon>Bacillati</taxon>
        <taxon>Actinomycetota</taxon>
        <taxon>Actinomycetes</taxon>
        <taxon>Propionibacteriales</taxon>
        <taxon>Nocardioidaceae</taxon>
        <taxon>Aeromicrobium</taxon>
    </lineage>
</organism>
<name>A0A5C8NH79_9ACTN</name>
<dbReference type="RefSeq" id="WP_147685199.1">
    <property type="nucleotide sequence ID" value="NZ_VDUX01000003.1"/>
</dbReference>
<evidence type="ECO:0000256" key="1">
    <source>
        <dbReference type="SAM" id="Coils"/>
    </source>
</evidence>
<dbReference type="OrthoDB" id="3748689at2"/>
<evidence type="ECO:0000313" key="3">
    <source>
        <dbReference type="Proteomes" id="UP000321571"/>
    </source>
</evidence>
<keyword evidence="3" id="KW-1185">Reference proteome</keyword>
<reference evidence="2 3" key="1">
    <citation type="submission" date="2019-06" db="EMBL/GenBank/DDBJ databases">
        <title>Aeromicrobium sp. nov., isolated from a maize field.</title>
        <authorList>
            <person name="Lin S.-Y."/>
            <person name="Tsai C.-F."/>
            <person name="Young C.-C."/>
        </authorList>
    </citation>
    <scope>NUCLEOTIDE SEQUENCE [LARGE SCALE GENOMIC DNA]</scope>
    <source>
        <strain evidence="2 3">CC-CFT486</strain>
    </source>
</reference>
<gene>
    <name evidence="2" type="ORF">FHP06_06895</name>
</gene>
<protein>
    <submittedName>
        <fullName evidence="2">Uncharacterized protein</fullName>
    </submittedName>
</protein>
<dbReference type="Proteomes" id="UP000321571">
    <property type="component" value="Unassembled WGS sequence"/>
</dbReference>
<accession>A0A5C8NH79</accession>
<proteinExistence type="predicted"/>
<keyword evidence="1" id="KW-0175">Coiled coil</keyword>
<comment type="caution">
    <text evidence="2">The sequence shown here is derived from an EMBL/GenBank/DDBJ whole genome shotgun (WGS) entry which is preliminary data.</text>
</comment>
<feature type="coiled-coil region" evidence="1">
    <location>
        <begin position="20"/>
        <end position="47"/>
    </location>
</feature>
<sequence length="66" mass="7352">MAKALLGYVGGPTTDQLRETARLRQRITDLESEVLRLKIENEGLLKTLSERVDHVTAGDLLEPLAH</sequence>